<dbReference type="SMART" id="SM00450">
    <property type="entry name" value="RHOD"/>
    <property type="match status" value="3"/>
</dbReference>
<dbReference type="PANTHER" id="PTHR44086">
    <property type="entry name" value="THIOSULFATE SULFURTRANSFERASE RDL2, MITOCHONDRIAL-RELATED"/>
    <property type="match status" value="1"/>
</dbReference>
<evidence type="ECO:0000259" key="1">
    <source>
        <dbReference type="PROSITE" id="PS50206"/>
    </source>
</evidence>
<keyword evidence="3" id="KW-1185">Reference proteome</keyword>
<feature type="domain" description="Rhodanese" evidence="1">
    <location>
        <begin position="21"/>
        <end position="111"/>
    </location>
</feature>
<organism evidence="2 3">
    <name type="scientific">Roseateles agri</name>
    <dbReference type="NCBI Taxonomy" id="3098619"/>
    <lineage>
        <taxon>Bacteria</taxon>
        <taxon>Pseudomonadati</taxon>
        <taxon>Pseudomonadota</taxon>
        <taxon>Betaproteobacteria</taxon>
        <taxon>Burkholderiales</taxon>
        <taxon>Sphaerotilaceae</taxon>
        <taxon>Roseateles</taxon>
    </lineage>
</organism>
<evidence type="ECO:0000313" key="2">
    <source>
        <dbReference type="EMBL" id="MDY0747669.1"/>
    </source>
</evidence>
<reference evidence="2 3" key="1">
    <citation type="submission" date="2023-11" db="EMBL/GenBank/DDBJ databases">
        <title>Paucibacter sp. nov., isolated from fresh soil in Korea.</title>
        <authorList>
            <person name="Le N.T.T."/>
        </authorList>
    </citation>
    <scope>NUCLEOTIDE SEQUENCE [LARGE SCALE GENOMIC DNA]</scope>
    <source>
        <strain evidence="2 3">R3-3</strain>
    </source>
</reference>
<dbReference type="InterPro" id="IPR001763">
    <property type="entry name" value="Rhodanese-like_dom"/>
</dbReference>
<feature type="domain" description="Rhodanese" evidence="1">
    <location>
        <begin position="142"/>
        <end position="233"/>
    </location>
</feature>
<dbReference type="RefSeq" id="WP_320425625.1">
    <property type="nucleotide sequence ID" value="NZ_JAXCLA010000008.1"/>
</dbReference>
<dbReference type="PANTHER" id="PTHR44086:SF10">
    <property type="entry name" value="THIOSULFATE SULFURTRANSFERASE_RHODANESE-LIKE DOMAIN-CONTAINING PROTEIN 3"/>
    <property type="match status" value="1"/>
</dbReference>
<proteinExistence type="predicted"/>
<dbReference type="EMBL" id="JAXCLA010000008">
    <property type="protein sequence ID" value="MDY0747669.1"/>
    <property type="molecule type" value="Genomic_DNA"/>
</dbReference>
<dbReference type="PROSITE" id="PS50206">
    <property type="entry name" value="RHODANESE_3"/>
    <property type="match status" value="3"/>
</dbReference>
<evidence type="ECO:0000313" key="3">
    <source>
        <dbReference type="Proteomes" id="UP001285263"/>
    </source>
</evidence>
<gene>
    <name evidence="2" type="ORF">SNE35_24415</name>
</gene>
<dbReference type="Proteomes" id="UP001285263">
    <property type="component" value="Unassembled WGS sequence"/>
</dbReference>
<feature type="domain" description="Rhodanese" evidence="1">
    <location>
        <begin position="278"/>
        <end position="358"/>
    </location>
</feature>
<sequence>MAFINFIPADTLAEWINGNSSAREIAVLDLRDEAAYGYGEPLTGTNVPLAQLETKVVQVLPRRGTRTVLVDEDGSRSEAAAQRLVALGYRDLHVLRGGLAAWAESRRAASLHQQPRHFTQQLSRDRATPVSTAQDLARLRAEGRDVVVLDTRTPEEFARGHVPGAISVPGAELVYRFADLVPSPDTVVLTSCAGLPRAVIGAQVLIDAGVPNHVSLLDDGTKGWQREGWALEEGATRSFGPVSEAAVAVARERAAKLRQSSAVPYVDAAQIDVWQQDSERTTYLLDVRTAEEFAASHVEGAIHAPGGQLQLNAHRFAAARGARLVLLDDHGVRATTTAHWLRQRGWEVWWHQVPVAGSAAPVEASAAVAAAA</sequence>
<dbReference type="SUPFAM" id="SSF52821">
    <property type="entry name" value="Rhodanese/Cell cycle control phosphatase"/>
    <property type="match status" value="3"/>
</dbReference>
<dbReference type="Gene3D" id="3.40.250.10">
    <property type="entry name" value="Rhodanese-like domain"/>
    <property type="match status" value="3"/>
</dbReference>
<dbReference type="PROSITE" id="PS00380">
    <property type="entry name" value="RHODANESE_1"/>
    <property type="match status" value="1"/>
</dbReference>
<dbReference type="InterPro" id="IPR001307">
    <property type="entry name" value="Thiosulphate_STrfase_CS"/>
</dbReference>
<dbReference type="InterPro" id="IPR036873">
    <property type="entry name" value="Rhodanese-like_dom_sf"/>
</dbReference>
<dbReference type="Pfam" id="PF00581">
    <property type="entry name" value="Rhodanese"/>
    <property type="match status" value="3"/>
</dbReference>
<name>A0ABU5DNF7_9BURK</name>
<protein>
    <submittedName>
        <fullName evidence="2">Rhodanese-like domain-containing protein</fullName>
    </submittedName>
</protein>
<comment type="caution">
    <text evidence="2">The sequence shown here is derived from an EMBL/GenBank/DDBJ whole genome shotgun (WGS) entry which is preliminary data.</text>
</comment>
<accession>A0ABU5DNF7</accession>